<keyword evidence="4 5" id="KW-0694">RNA-binding</keyword>
<dbReference type="PROSITE" id="PS51686">
    <property type="entry name" value="SAM_MT_RSMB_NOP"/>
    <property type="match status" value="1"/>
</dbReference>
<dbReference type="InterPro" id="IPR001678">
    <property type="entry name" value="MeTrfase_RsmB-F_NOP2_dom"/>
</dbReference>
<dbReference type="InterPro" id="IPR049560">
    <property type="entry name" value="MeTrfase_RsmB-F_NOP2_cat"/>
</dbReference>
<feature type="binding site" evidence="5">
    <location>
        <begin position="282"/>
        <end position="288"/>
    </location>
    <ligand>
        <name>S-adenosyl-L-methionine</name>
        <dbReference type="ChEBI" id="CHEBI:59789"/>
    </ligand>
</feature>
<keyword evidence="2 5" id="KW-0808">Transferase</keyword>
<dbReference type="Gene3D" id="1.10.940.10">
    <property type="entry name" value="NusB-like"/>
    <property type="match status" value="1"/>
</dbReference>
<evidence type="ECO:0000256" key="4">
    <source>
        <dbReference type="ARBA" id="ARBA00022884"/>
    </source>
</evidence>
<name>A0ABT5V6P6_9ACTO</name>
<protein>
    <submittedName>
        <fullName evidence="7">Transcription antitermination factor NusB</fullName>
    </submittedName>
</protein>
<dbReference type="RefSeq" id="WP_274733105.1">
    <property type="nucleotide sequence ID" value="NZ_CAMXYX010000014.1"/>
</dbReference>
<dbReference type="SUPFAM" id="SSF48013">
    <property type="entry name" value="NusB-like"/>
    <property type="match status" value="1"/>
</dbReference>
<feature type="domain" description="SAM-dependent MTase RsmB/NOP-type" evidence="6">
    <location>
        <begin position="189"/>
        <end position="469"/>
    </location>
</feature>
<dbReference type="PANTHER" id="PTHR22807">
    <property type="entry name" value="NOP2 YEAST -RELATED NOL1/NOP2/FMU SUN DOMAIN-CONTAINING"/>
    <property type="match status" value="1"/>
</dbReference>
<dbReference type="Proteomes" id="UP001219297">
    <property type="component" value="Unassembled WGS sequence"/>
</dbReference>
<feature type="binding site" evidence="5">
    <location>
        <position position="351"/>
    </location>
    <ligand>
        <name>S-adenosyl-L-methionine</name>
        <dbReference type="ChEBI" id="CHEBI:59789"/>
    </ligand>
</feature>
<gene>
    <name evidence="7" type="ORF">PWJ81_01005</name>
</gene>
<keyword evidence="8" id="KW-1185">Reference proteome</keyword>
<evidence type="ECO:0000256" key="1">
    <source>
        <dbReference type="ARBA" id="ARBA00022603"/>
    </source>
</evidence>
<dbReference type="SUPFAM" id="SSF53335">
    <property type="entry name" value="S-adenosyl-L-methionine-dependent methyltransferases"/>
    <property type="match status" value="1"/>
</dbReference>
<dbReference type="InterPro" id="IPR006027">
    <property type="entry name" value="NusB_RsmB_TIM44"/>
</dbReference>
<feature type="binding site" evidence="5">
    <location>
        <position position="307"/>
    </location>
    <ligand>
        <name>S-adenosyl-L-methionine</name>
        <dbReference type="ChEBI" id="CHEBI:59789"/>
    </ligand>
</feature>
<comment type="similarity">
    <text evidence="5">Belongs to the class I-like SAM-binding methyltransferase superfamily. RsmB/NOP family.</text>
</comment>
<evidence type="ECO:0000313" key="8">
    <source>
        <dbReference type="Proteomes" id="UP001219297"/>
    </source>
</evidence>
<evidence type="ECO:0000259" key="6">
    <source>
        <dbReference type="PROSITE" id="PS51686"/>
    </source>
</evidence>
<evidence type="ECO:0000256" key="3">
    <source>
        <dbReference type="ARBA" id="ARBA00022691"/>
    </source>
</evidence>
<keyword evidence="3 5" id="KW-0949">S-adenosyl-L-methionine</keyword>
<reference evidence="7 8" key="1">
    <citation type="submission" date="2023-02" db="EMBL/GenBank/DDBJ databases">
        <title>Defining the Infant Male Urobiome and Moving Towards Mechanisms in Urobiome Research.</title>
        <authorList>
            <person name="Reasoner S."/>
            <person name="Flores V."/>
            <person name="Van Horn G."/>
            <person name="Morales G."/>
            <person name="Peard L."/>
            <person name="Abelson B."/>
            <person name="Manuel C."/>
            <person name="Lee J."/>
            <person name="Baker B."/>
            <person name="Williams T."/>
            <person name="Schmitz J."/>
            <person name="Clayton D."/>
            <person name="Hadjifrangiskou M."/>
        </authorList>
    </citation>
    <scope>NUCLEOTIDE SEQUENCE [LARGE SCALE GENOMIC DNA]</scope>
    <source>
        <strain evidence="7 8">AS1053</strain>
    </source>
</reference>
<dbReference type="InterPro" id="IPR029063">
    <property type="entry name" value="SAM-dependent_MTases_sf"/>
</dbReference>
<dbReference type="GeneID" id="83607929"/>
<dbReference type="CDD" id="cd02440">
    <property type="entry name" value="AdoMet_MTases"/>
    <property type="match status" value="1"/>
</dbReference>
<organism evidence="7 8">
    <name type="scientific">Actinotignum sanguinis</name>
    <dbReference type="NCBI Taxonomy" id="1445614"/>
    <lineage>
        <taxon>Bacteria</taxon>
        <taxon>Bacillati</taxon>
        <taxon>Actinomycetota</taxon>
        <taxon>Actinomycetes</taxon>
        <taxon>Actinomycetales</taxon>
        <taxon>Actinomycetaceae</taxon>
        <taxon>Actinotignum</taxon>
    </lineage>
</organism>
<feature type="active site" description="Nucleophile" evidence="5">
    <location>
        <position position="404"/>
    </location>
</feature>
<proteinExistence type="inferred from homology"/>
<dbReference type="PRINTS" id="PR02008">
    <property type="entry name" value="RCMTFAMILY"/>
</dbReference>
<dbReference type="InterPro" id="IPR035926">
    <property type="entry name" value="NusB-like_sf"/>
</dbReference>
<evidence type="ECO:0000256" key="2">
    <source>
        <dbReference type="ARBA" id="ARBA00022679"/>
    </source>
</evidence>
<feature type="binding site" evidence="5">
    <location>
        <position position="333"/>
    </location>
    <ligand>
        <name>S-adenosyl-L-methionine</name>
        <dbReference type="ChEBI" id="CHEBI:59789"/>
    </ligand>
</feature>
<dbReference type="EMBL" id="JARBHI010000001">
    <property type="protein sequence ID" value="MDE1655652.1"/>
    <property type="molecule type" value="Genomic_DNA"/>
</dbReference>
<sequence>MNERPAGWVPRRQSSNYARLVAYDALRAVNTEDAYANLILPGMVSRARLNRSDAAFATNLAYGTLRLQGRWDAMIARCSQGRTLADIDPRALDLLRLGCYQLIELKTPPHAAINETVALARNELGQGIAGFVNAVLRRVSERRNAWRGIIENSTASREEFLAVWHSHPRWIVRQLESSLAAAGRSTEVEAVLEANNTPAKVALACRNISPEHLKARIERAKMTWEDPYLVPSAVLLASGDPHRLWPVRDGVAGVQDEGSQLISAIVTEASISGKDKSWLDMCAGPGGKTATIAATAARRGVRVFANEPQAHRLDLVEENIAPWADTVALREGDGRDIGAQEPDSYDRILVDAPCSGLGALRRRPEARWRKKESDLAALTQLQGELLDSAYRALRPGGLLLYTTCSPVLAETRDVIAAFLERTAGAELGDVTVTANRRALRPVASRGMTVQLWPDIHHTDAMYMARILKSASASEFAPASRRS</sequence>
<comment type="caution">
    <text evidence="7">The sequence shown here is derived from an EMBL/GenBank/DDBJ whole genome shotgun (WGS) entry which is preliminary data.</text>
</comment>
<dbReference type="Gene3D" id="3.40.50.150">
    <property type="entry name" value="Vaccinia Virus protein VP39"/>
    <property type="match status" value="1"/>
</dbReference>
<accession>A0ABT5V6P6</accession>
<dbReference type="PANTHER" id="PTHR22807:SF53">
    <property type="entry name" value="RIBOSOMAL RNA SMALL SUBUNIT METHYLTRANSFERASE B-RELATED"/>
    <property type="match status" value="1"/>
</dbReference>
<evidence type="ECO:0000313" key="7">
    <source>
        <dbReference type="EMBL" id="MDE1655652.1"/>
    </source>
</evidence>
<keyword evidence="1 5" id="KW-0489">Methyltransferase</keyword>
<dbReference type="Pfam" id="PF01189">
    <property type="entry name" value="Methyltr_RsmB-F"/>
    <property type="match status" value="1"/>
</dbReference>
<dbReference type="Pfam" id="PF01029">
    <property type="entry name" value="NusB"/>
    <property type="match status" value="1"/>
</dbReference>
<dbReference type="InterPro" id="IPR023267">
    <property type="entry name" value="RCMT"/>
</dbReference>
<evidence type="ECO:0000256" key="5">
    <source>
        <dbReference type="PROSITE-ProRule" id="PRU01023"/>
    </source>
</evidence>